<protein>
    <submittedName>
        <fullName evidence="1">Uncharacterized protein</fullName>
    </submittedName>
</protein>
<keyword evidence="2" id="KW-1185">Reference proteome</keyword>
<dbReference type="RefSeq" id="WP_212812844.1">
    <property type="nucleotide sequence ID" value="NZ_AP024329.1"/>
</dbReference>
<sequence>MIWFIELIVLLVAVVLFLNGWILPFIGMGFLLLCLAGDVHAAMKKVKEKSETNKKDLV</sequence>
<proteinExistence type="predicted"/>
<evidence type="ECO:0000313" key="2">
    <source>
        <dbReference type="Proteomes" id="UP000677515"/>
    </source>
</evidence>
<accession>A0ABN6DPS5</accession>
<dbReference type="EMBL" id="AP024329">
    <property type="protein sequence ID" value="BCQ35280.1"/>
    <property type="molecule type" value="Genomic_DNA"/>
</dbReference>
<dbReference type="Proteomes" id="UP000677515">
    <property type="component" value="Chromosome"/>
</dbReference>
<organism evidence="1 2">
    <name type="scientific">Erwinia rhapontici</name>
    <name type="common">Pectobacterium rhapontici</name>
    <dbReference type="NCBI Taxonomy" id="55212"/>
    <lineage>
        <taxon>Bacteria</taxon>
        <taxon>Pseudomonadati</taxon>
        <taxon>Pseudomonadota</taxon>
        <taxon>Gammaproteobacteria</taxon>
        <taxon>Enterobacterales</taxon>
        <taxon>Erwiniaceae</taxon>
        <taxon>Erwinia</taxon>
    </lineage>
</organism>
<reference evidence="1 2" key="1">
    <citation type="submission" date="2021-01" db="EMBL/GenBank/DDBJ databases">
        <title>Complete genome sequence of Erwinia rhapontici MAFF 311153.</title>
        <authorList>
            <person name="Morohoshi T."/>
            <person name="Someya N."/>
        </authorList>
    </citation>
    <scope>NUCLEOTIDE SEQUENCE [LARGE SCALE GENOMIC DNA]</scope>
    <source>
        <strain evidence="1 2">MAFF 311153</strain>
    </source>
</reference>
<name>A0ABN6DPS5_ERWRD</name>
<evidence type="ECO:0000313" key="1">
    <source>
        <dbReference type="EMBL" id="BCQ35280.1"/>
    </source>
</evidence>
<gene>
    <name evidence="1" type="ORF">ERHA53_26230</name>
</gene>